<keyword evidence="3" id="KW-1185">Reference proteome</keyword>
<reference evidence="2 3" key="1">
    <citation type="submission" date="2016-03" db="EMBL/GenBank/DDBJ databases">
        <title>Photobacterium proteolyticum sp. nov. a protease producing bacterium isolated from ocean sediments of Laizhou Bay.</title>
        <authorList>
            <person name="Li Y."/>
        </authorList>
    </citation>
    <scope>NUCLEOTIDE SEQUENCE [LARGE SCALE GENOMIC DNA]</scope>
    <source>
        <strain evidence="2 3">R-40508</strain>
    </source>
</reference>
<feature type="signal peptide" evidence="1">
    <location>
        <begin position="1"/>
        <end position="20"/>
    </location>
</feature>
<comment type="caution">
    <text evidence="2">The sequence shown here is derived from an EMBL/GenBank/DDBJ whole genome shotgun (WGS) entry which is preliminary data.</text>
</comment>
<feature type="chain" id="PRO_5008089972" evidence="1">
    <location>
        <begin position="21"/>
        <end position="113"/>
    </location>
</feature>
<dbReference type="Proteomes" id="UP000078503">
    <property type="component" value="Unassembled WGS sequence"/>
</dbReference>
<keyword evidence="1" id="KW-0732">Signal</keyword>
<evidence type="ECO:0000313" key="3">
    <source>
        <dbReference type="Proteomes" id="UP000078503"/>
    </source>
</evidence>
<evidence type="ECO:0000256" key="1">
    <source>
        <dbReference type="SAM" id="SignalP"/>
    </source>
</evidence>
<sequence length="113" mass="12463">MVTKLTISILALGISFAASADLTNIGSYDQQGIYQPGYTNYAHAKERAFGKATPQTDSKQQANIGYAEPNYVNYRAKHSSKGPTLTRQQQLTNIGQYRHGAYEPSYLNRSGNN</sequence>
<gene>
    <name evidence="2" type="ORF">A3K86_19455</name>
</gene>
<evidence type="ECO:0000313" key="2">
    <source>
        <dbReference type="EMBL" id="OAN11144.1"/>
    </source>
</evidence>
<dbReference type="AlphaFoldDB" id="A0A178K337"/>
<dbReference type="EMBL" id="LVHF01000033">
    <property type="protein sequence ID" value="OAN11144.1"/>
    <property type="molecule type" value="Genomic_DNA"/>
</dbReference>
<protein>
    <submittedName>
        <fullName evidence="2">Uncharacterized protein</fullName>
    </submittedName>
</protein>
<proteinExistence type="predicted"/>
<dbReference type="OrthoDB" id="5828902at2"/>
<accession>A0A178K337</accession>
<name>A0A178K337_9GAMM</name>
<organism evidence="2 3">
    <name type="scientific">Photobacterium jeanii</name>
    <dbReference type="NCBI Taxonomy" id="858640"/>
    <lineage>
        <taxon>Bacteria</taxon>
        <taxon>Pseudomonadati</taxon>
        <taxon>Pseudomonadota</taxon>
        <taxon>Gammaproteobacteria</taxon>
        <taxon>Vibrionales</taxon>
        <taxon>Vibrionaceae</taxon>
        <taxon>Photobacterium</taxon>
    </lineage>
</organism>
<dbReference type="RefSeq" id="WP_068335312.1">
    <property type="nucleotide sequence ID" value="NZ_LVHF01000033.1"/>
</dbReference>